<evidence type="ECO:0000313" key="3">
    <source>
        <dbReference type="Proteomes" id="UP000430466"/>
    </source>
</evidence>
<comment type="caution">
    <text evidence="2">The sequence shown here is derived from an EMBL/GenBank/DDBJ whole genome shotgun (WGS) entry which is preliminary data.</text>
</comment>
<dbReference type="EMBL" id="WHOE01000159">
    <property type="protein sequence ID" value="MPW15267.1"/>
    <property type="molecule type" value="Genomic_DNA"/>
</dbReference>
<dbReference type="Proteomes" id="UP000430466">
    <property type="component" value="Unassembled WGS sequence"/>
</dbReference>
<protein>
    <submittedName>
        <fullName evidence="2">DUF4065 domain-containing protein</fullName>
    </submittedName>
</protein>
<accession>A0A6A7K3R8</accession>
<dbReference type="InterPro" id="IPR025272">
    <property type="entry name" value="SocA_Panacea"/>
</dbReference>
<feature type="domain" description="Antitoxin SocA-like Panacea" evidence="1">
    <location>
        <begin position="36"/>
        <end position="130"/>
    </location>
</feature>
<gene>
    <name evidence="2" type="ORF">GDZ32_11125</name>
</gene>
<name>A0A6A7K3R8_LACHE</name>
<organism evidence="2 3">
    <name type="scientific">Lactobacillus helveticus</name>
    <name type="common">Lactobacillus suntoryeus</name>
    <dbReference type="NCBI Taxonomy" id="1587"/>
    <lineage>
        <taxon>Bacteria</taxon>
        <taxon>Bacillati</taxon>
        <taxon>Bacillota</taxon>
        <taxon>Bacilli</taxon>
        <taxon>Lactobacillales</taxon>
        <taxon>Lactobacillaceae</taxon>
        <taxon>Lactobacillus</taxon>
    </lineage>
</organism>
<proteinExistence type="predicted"/>
<dbReference type="RefSeq" id="WP_152724674.1">
    <property type="nucleotide sequence ID" value="NZ_WHOE01000159.1"/>
</dbReference>
<sequence>MISVSKLTSWFIVVNAQKQLAQPQAEKLTQMKLIFLLYYVQGTHLALYNEKAFSNDILAWKYGPAVALVHYRFRGKRVITDNVTTRDEVNYREVNQNDQLLRLVFEVQETFRDKTAAALSRQTMRERPWQATTPSGVIDPQVMKDYFQKHIVEFDD</sequence>
<evidence type="ECO:0000313" key="2">
    <source>
        <dbReference type="EMBL" id="MPW15267.1"/>
    </source>
</evidence>
<reference evidence="2 3" key="1">
    <citation type="submission" date="2019-10" db="EMBL/GenBank/DDBJ databases">
        <title>Draft genome sequences of Lactobacillus strains.</title>
        <authorList>
            <person name="Cho G.-S."/>
            <person name="Fagbemigun O."/>
            <person name="Brinks E."/>
            <person name="Franz C.M.A.P."/>
        </authorList>
    </citation>
    <scope>NUCLEOTIDE SEQUENCE [LARGE SCALE GENOMIC DNA]</scope>
    <source>
        <strain evidence="2 3">313</strain>
    </source>
</reference>
<evidence type="ECO:0000259" key="1">
    <source>
        <dbReference type="Pfam" id="PF13274"/>
    </source>
</evidence>
<dbReference type="AlphaFoldDB" id="A0A6A7K3R8"/>
<dbReference type="Pfam" id="PF13274">
    <property type="entry name" value="SocA_Panacea"/>
    <property type="match status" value="1"/>
</dbReference>